<proteinExistence type="predicted"/>
<evidence type="ECO:0000256" key="2">
    <source>
        <dbReference type="ARBA" id="ARBA00004613"/>
    </source>
</evidence>
<evidence type="ECO:0000256" key="13">
    <source>
        <dbReference type="SAM" id="Coils"/>
    </source>
</evidence>
<dbReference type="InterPro" id="IPR050776">
    <property type="entry name" value="Ank_Repeat/CDKN_Inhibitor"/>
</dbReference>
<evidence type="ECO:0000256" key="7">
    <source>
        <dbReference type="ARBA" id="ARBA00022699"/>
    </source>
</evidence>
<name>A0A8T0FGL7_ARGBR</name>
<sequence>MSFMDTDRFHRAARDGYLDLLQEANRKELNSRDEDGMTPAMWAAYYGHLDALRLIVGRGGDPDKCDFYGNTCLHCAAGNGHIDCVSFLVNFGVNLWALDNDFHTAKDVAVLNQKHDVLRLLDQAQSKHALVNKKLVQRLKEKSVYDAEKRIKQYRKLQTKAAKRAEKEEKERASARKEVRFINAPKFSDIVNSGEKKEQRATSTDRRRKNVAFRPGDILKRDSDPDSQTLTTRSDSAKESDDCTSSPERPASDNQSSDDANSDVLQTADSGIGDELHDGHVSIFDRPGFGTVSFRNSVVHLTGMDNHPGRDGNRNLITELQCRNLKNTINDSIGSASSLVRRHITWEDEEDDEDSEEDDELSNDEEESDGMEEPLSLLLAAVGLSEYLPLFQSEQIDLEALSLLSEEDLKALGMPLGPRRKLGRAVQERIKIMQDPGAVQDSPL</sequence>
<keyword evidence="7" id="KW-0528">Neurotoxin</keyword>
<dbReference type="GO" id="GO:0044218">
    <property type="term" value="C:other organism cell membrane"/>
    <property type="evidence" value="ECO:0007669"/>
    <property type="project" value="UniProtKB-KW"/>
</dbReference>
<organism evidence="16 17">
    <name type="scientific">Argiope bruennichi</name>
    <name type="common">Wasp spider</name>
    <name type="synonym">Aranea bruennichi</name>
    <dbReference type="NCBI Taxonomy" id="94029"/>
    <lineage>
        <taxon>Eukaryota</taxon>
        <taxon>Metazoa</taxon>
        <taxon>Ecdysozoa</taxon>
        <taxon>Arthropoda</taxon>
        <taxon>Chelicerata</taxon>
        <taxon>Arachnida</taxon>
        <taxon>Araneae</taxon>
        <taxon>Araneomorphae</taxon>
        <taxon>Entelegynae</taxon>
        <taxon>Araneoidea</taxon>
        <taxon>Araneidae</taxon>
        <taxon>Argiope</taxon>
    </lineage>
</organism>
<dbReference type="InterPro" id="IPR001660">
    <property type="entry name" value="SAM"/>
</dbReference>
<evidence type="ECO:0000256" key="5">
    <source>
        <dbReference type="ARBA" id="ARBA00022537"/>
    </source>
</evidence>
<evidence type="ECO:0000313" key="17">
    <source>
        <dbReference type="Proteomes" id="UP000807504"/>
    </source>
</evidence>
<feature type="compositionally biased region" description="Basic and acidic residues" evidence="14">
    <location>
        <begin position="194"/>
        <end position="205"/>
    </location>
</feature>
<dbReference type="GO" id="GO:0090729">
    <property type="term" value="F:toxin activity"/>
    <property type="evidence" value="ECO:0007669"/>
    <property type="project" value="UniProtKB-KW"/>
</dbReference>
<keyword evidence="8" id="KW-0677">Repeat</keyword>
<feature type="region of interest" description="Disordered" evidence="14">
    <location>
        <begin position="190"/>
        <end position="275"/>
    </location>
</feature>
<feature type="repeat" description="ANK" evidence="12">
    <location>
        <begin position="35"/>
        <end position="67"/>
    </location>
</feature>
<dbReference type="SMART" id="SM00248">
    <property type="entry name" value="ANK"/>
    <property type="match status" value="3"/>
</dbReference>
<dbReference type="OrthoDB" id="76949at2759"/>
<dbReference type="Pfam" id="PF12796">
    <property type="entry name" value="Ank_2"/>
    <property type="match status" value="1"/>
</dbReference>
<evidence type="ECO:0000259" key="15">
    <source>
        <dbReference type="SMART" id="SM00454"/>
    </source>
</evidence>
<dbReference type="PROSITE" id="PS50297">
    <property type="entry name" value="ANK_REP_REGION"/>
    <property type="match status" value="2"/>
</dbReference>
<keyword evidence="13" id="KW-0175">Coiled coil</keyword>
<evidence type="ECO:0000256" key="3">
    <source>
        <dbReference type="ARBA" id="ARBA00022483"/>
    </source>
</evidence>
<comment type="caution">
    <text evidence="16">The sequence shown here is derived from an EMBL/GenBank/DDBJ whole genome shotgun (WGS) entry which is preliminary data.</text>
</comment>
<evidence type="ECO:0000256" key="10">
    <source>
        <dbReference type="ARBA" id="ARBA00023043"/>
    </source>
</evidence>
<dbReference type="GO" id="GO:0006887">
    <property type="term" value="P:exocytosis"/>
    <property type="evidence" value="ECO:0007669"/>
    <property type="project" value="UniProtKB-KW"/>
</dbReference>
<protein>
    <submittedName>
        <fullName evidence="16">Usher syndrome type-1G protein like</fullName>
    </submittedName>
</protein>
<dbReference type="GO" id="GO:0044231">
    <property type="term" value="C:host cell presynaptic membrane"/>
    <property type="evidence" value="ECO:0007669"/>
    <property type="project" value="UniProtKB-KW"/>
</dbReference>
<dbReference type="GO" id="GO:0005576">
    <property type="term" value="C:extracellular region"/>
    <property type="evidence" value="ECO:0007669"/>
    <property type="project" value="UniProtKB-SubCell"/>
</dbReference>
<dbReference type="AlphaFoldDB" id="A0A8T0FGL7"/>
<evidence type="ECO:0000256" key="12">
    <source>
        <dbReference type="PROSITE-ProRule" id="PRU00023"/>
    </source>
</evidence>
<evidence type="ECO:0000256" key="11">
    <source>
        <dbReference type="ARBA" id="ARBA00023298"/>
    </source>
</evidence>
<keyword evidence="5" id="KW-1052">Target cell membrane</keyword>
<reference evidence="16" key="1">
    <citation type="journal article" date="2020" name="bioRxiv">
        <title>Chromosome-level reference genome of the European wasp spider Argiope bruennichi: a resource for studies on range expansion and evolutionary adaptation.</title>
        <authorList>
            <person name="Sheffer M.M."/>
            <person name="Hoppe A."/>
            <person name="Krehenwinkel H."/>
            <person name="Uhl G."/>
            <person name="Kuss A.W."/>
            <person name="Jensen L."/>
            <person name="Jensen C."/>
            <person name="Gillespie R.G."/>
            <person name="Hoff K.J."/>
            <person name="Prost S."/>
        </authorList>
    </citation>
    <scope>NUCLEOTIDE SEQUENCE</scope>
</reference>
<evidence type="ECO:0000256" key="4">
    <source>
        <dbReference type="ARBA" id="ARBA00022525"/>
    </source>
</evidence>
<accession>A0A8T0FGL7</accession>
<keyword evidence="3" id="KW-0268">Exocytosis</keyword>
<dbReference type="FunFam" id="1.25.40.20:FF:000074">
    <property type="entry name" value="Usher syndrome type-1G protein isoform X1"/>
    <property type="match status" value="1"/>
</dbReference>
<keyword evidence="11" id="KW-1053">Target membrane</keyword>
<feature type="region of interest" description="Disordered" evidence="14">
    <location>
        <begin position="346"/>
        <end position="372"/>
    </location>
</feature>
<evidence type="ECO:0000256" key="1">
    <source>
        <dbReference type="ARBA" id="ARBA00004175"/>
    </source>
</evidence>
<dbReference type="InterPro" id="IPR002110">
    <property type="entry name" value="Ankyrin_rpt"/>
</dbReference>
<keyword evidence="9" id="KW-0638">Presynaptic neurotoxin</keyword>
<keyword evidence="4" id="KW-0964">Secreted</keyword>
<dbReference type="InterPro" id="IPR036770">
    <property type="entry name" value="Ankyrin_rpt-contain_sf"/>
</dbReference>
<dbReference type="PANTHER" id="PTHR24201">
    <property type="entry name" value="ANK_REP_REGION DOMAIN-CONTAINING PROTEIN"/>
    <property type="match status" value="1"/>
</dbReference>
<keyword evidence="11" id="KW-0472">Membrane</keyword>
<dbReference type="InterPro" id="IPR013761">
    <property type="entry name" value="SAM/pointed_sf"/>
</dbReference>
<keyword evidence="6" id="KW-0800">Toxin</keyword>
<reference evidence="16" key="2">
    <citation type="submission" date="2020-06" db="EMBL/GenBank/DDBJ databases">
        <authorList>
            <person name="Sheffer M."/>
        </authorList>
    </citation>
    <scope>NUCLEOTIDE SEQUENCE</scope>
</reference>
<dbReference type="Gene3D" id="1.25.40.20">
    <property type="entry name" value="Ankyrin repeat-containing domain"/>
    <property type="match status" value="1"/>
</dbReference>
<comment type="subcellular location">
    <subcellularLocation>
        <location evidence="2">Secreted</location>
    </subcellularLocation>
    <subcellularLocation>
        <location evidence="1">Target cell membrane</location>
    </subcellularLocation>
</comment>
<feature type="compositionally biased region" description="Low complexity" evidence="14">
    <location>
        <begin position="252"/>
        <end position="263"/>
    </location>
</feature>
<dbReference type="EMBL" id="JABXBU010000012">
    <property type="protein sequence ID" value="KAF8788450.1"/>
    <property type="molecule type" value="Genomic_DNA"/>
</dbReference>
<keyword evidence="17" id="KW-1185">Reference proteome</keyword>
<feature type="repeat" description="ANK" evidence="12">
    <location>
        <begin position="68"/>
        <end position="100"/>
    </location>
</feature>
<feature type="compositionally biased region" description="Acidic residues" evidence="14">
    <location>
        <begin position="347"/>
        <end position="372"/>
    </location>
</feature>
<evidence type="ECO:0000256" key="9">
    <source>
        <dbReference type="ARBA" id="ARBA00023028"/>
    </source>
</evidence>
<keyword evidence="10 12" id="KW-0040">ANK repeat</keyword>
<dbReference type="Proteomes" id="UP000807504">
    <property type="component" value="Unassembled WGS sequence"/>
</dbReference>
<evidence type="ECO:0000256" key="8">
    <source>
        <dbReference type="ARBA" id="ARBA00022737"/>
    </source>
</evidence>
<gene>
    <name evidence="16" type="ORF">HNY73_006494</name>
</gene>
<dbReference type="PROSITE" id="PS50088">
    <property type="entry name" value="ANK_REPEAT"/>
    <property type="match status" value="2"/>
</dbReference>
<dbReference type="Pfam" id="PF00536">
    <property type="entry name" value="SAM_1"/>
    <property type="match status" value="1"/>
</dbReference>
<dbReference type="Gene3D" id="1.10.150.50">
    <property type="entry name" value="Transcription Factor, Ets-1"/>
    <property type="match status" value="1"/>
</dbReference>
<evidence type="ECO:0000313" key="16">
    <source>
        <dbReference type="EMBL" id="KAF8788450.1"/>
    </source>
</evidence>
<evidence type="ECO:0000256" key="6">
    <source>
        <dbReference type="ARBA" id="ARBA00022656"/>
    </source>
</evidence>
<feature type="domain" description="SAM" evidence="15">
    <location>
        <begin position="367"/>
        <end position="432"/>
    </location>
</feature>
<evidence type="ECO:0000256" key="14">
    <source>
        <dbReference type="SAM" id="MobiDB-lite"/>
    </source>
</evidence>
<feature type="coiled-coil region" evidence="13">
    <location>
        <begin position="151"/>
        <end position="178"/>
    </location>
</feature>
<dbReference type="PANTHER" id="PTHR24201:SF15">
    <property type="entry name" value="ANKYRIN REPEAT DOMAIN-CONTAINING PROTEIN 66"/>
    <property type="match status" value="1"/>
</dbReference>
<dbReference type="SUPFAM" id="SSF47769">
    <property type="entry name" value="SAM/Pointed domain"/>
    <property type="match status" value="1"/>
</dbReference>
<dbReference type="OMA" id="SHGHMEI"/>
<dbReference type="SMART" id="SM00454">
    <property type="entry name" value="SAM"/>
    <property type="match status" value="1"/>
</dbReference>
<dbReference type="SUPFAM" id="SSF48403">
    <property type="entry name" value="Ankyrin repeat"/>
    <property type="match status" value="1"/>
</dbReference>